<feature type="domain" description="LTD" evidence="2">
    <location>
        <begin position="165"/>
        <end position="265"/>
    </location>
</feature>
<name>A0A136KE07_9BACT</name>
<comment type="caution">
    <text evidence="3">The sequence shown here is derived from an EMBL/GenBank/DDBJ whole genome shotgun (WGS) entry which is preliminary data.</text>
</comment>
<accession>A0A136KE07</accession>
<dbReference type="STRING" id="1617427.UZ20_WS6002001164"/>
<evidence type="ECO:0000313" key="4">
    <source>
        <dbReference type="Proteomes" id="UP000070449"/>
    </source>
</evidence>
<dbReference type="InterPro" id="IPR036415">
    <property type="entry name" value="Lamin_tail_dom_sf"/>
</dbReference>
<evidence type="ECO:0000259" key="2">
    <source>
        <dbReference type="PROSITE" id="PS51841"/>
    </source>
</evidence>
<evidence type="ECO:0000256" key="1">
    <source>
        <dbReference type="SAM" id="SignalP"/>
    </source>
</evidence>
<evidence type="ECO:0000313" key="3">
    <source>
        <dbReference type="EMBL" id="KXK07655.1"/>
    </source>
</evidence>
<dbReference type="Proteomes" id="UP000070449">
    <property type="component" value="Unassembled WGS sequence"/>
</dbReference>
<sequence>MKITLTLLIFLSLIVLLPVKAADNNSLIINEIMPDPDGNDSTGEWIEIFNPSQNTVDLASWKLGNTNLPSLQVHSQEYILLARNADFISNQFPDTKVVQVAFSLANSGGQIAIYGPDDTFNEFHYSQATSGVSFEKHSGSCNTISKHAHSHTAGLQNTSCEQESEDPSVNNEAKVITNAYIHKLMAQPVGESEWIELFNDSSESVDFKGWYFVDAAGGKAIIGNYSAAAKSIIRIPSGVSLNNNEDTIYLYDPQNNLRDVFSYKGSLKGVPIGTSSLVESIELETIEAVEQKVVTADLPNVNIPDIEPKLKMVQLFKASY</sequence>
<reference evidence="3 4" key="1">
    <citation type="submission" date="2015-02" db="EMBL/GenBank/DDBJ databases">
        <title>Improved understanding of the partial-nitritation anammox process through 23 genomes representing the majority of the microbial community.</title>
        <authorList>
            <person name="Speth D.R."/>
            <person name="In T Zandt M."/>
            <person name="Guerrero Cruz S."/>
            <person name="Jetten M.S."/>
            <person name="Dutilh B.E."/>
        </authorList>
    </citation>
    <scope>NUCLEOTIDE SEQUENCE [LARGE SCALE GENOMIC DNA]</scope>
    <source>
        <strain evidence="3">OLB21</strain>
    </source>
</reference>
<proteinExistence type="predicted"/>
<feature type="chain" id="PRO_5007474073" description="LTD domain-containing protein" evidence="1">
    <location>
        <begin position="22"/>
        <end position="320"/>
    </location>
</feature>
<feature type="signal peptide" evidence="1">
    <location>
        <begin position="1"/>
        <end position="21"/>
    </location>
</feature>
<keyword evidence="1" id="KW-0732">Signal</keyword>
<protein>
    <recommendedName>
        <fullName evidence="2">LTD domain-containing protein</fullName>
    </recommendedName>
</protein>
<dbReference type="EMBL" id="JYPD01000032">
    <property type="protein sequence ID" value="KXK07655.1"/>
    <property type="molecule type" value="Genomic_DNA"/>
</dbReference>
<dbReference type="Pfam" id="PF00932">
    <property type="entry name" value="LTD"/>
    <property type="match status" value="2"/>
</dbReference>
<feature type="domain" description="LTD" evidence="2">
    <location>
        <begin position="15"/>
        <end position="118"/>
    </location>
</feature>
<gene>
    <name evidence="3" type="ORF">UZ20_WS6002001164</name>
</gene>
<dbReference type="SUPFAM" id="SSF74853">
    <property type="entry name" value="Lamin A/C globular tail domain"/>
    <property type="match status" value="2"/>
</dbReference>
<dbReference type="PROSITE" id="PS51841">
    <property type="entry name" value="LTD"/>
    <property type="match status" value="2"/>
</dbReference>
<dbReference type="InterPro" id="IPR001322">
    <property type="entry name" value="Lamin_tail_dom"/>
</dbReference>
<organism evidence="3 4">
    <name type="scientific">candidate division WS6 bacterium OLB21</name>
    <dbReference type="NCBI Taxonomy" id="1617427"/>
    <lineage>
        <taxon>Bacteria</taxon>
        <taxon>Candidatus Dojkabacteria</taxon>
    </lineage>
</organism>
<dbReference type="AlphaFoldDB" id="A0A136KE07"/>